<name>A0AAJ2F361_ACIDE</name>
<organism evidence="5 8">
    <name type="scientific">Acidovorax delafieldii</name>
    <name type="common">Pseudomonas delafieldii</name>
    <dbReference type="NCBI Taxonomy" id="47920"/>
    <lineage>
        <taxon>Bacteria</taxon>
        <taxon>Pseudomonadati</taxon>
        <taxon>Pseudomonadota</taxon>
        <taxon>Betaproteobacteria</taxon>
        <taxon>Burkholderiales</taxon>
        <taxon>Comamonadaceae</taxon>
        <taxon>Acidovorax</taxon>
    </lineage>
</organism>
<protein>
    <submittedName>
        <fullName evidence="5">DNA-binding transcriptional MerR regulator</fullName>
    </submittedName>
</protein>
<dbReference type="EMBL" id="JAVDTL010000009">
    <property type="protein sequence ID" value="MDR6769172.1"/>
    <property type="molecule type" value="Genomic_DNA"/>
</dbReference>
<dbReference type="InterPro" id="IPR015358">
    <property type="entry name" value="Tscrpt_reg_MerR_DNA-bd"/>
</dbReference>
<dbReference type="PRINTS" id="PR00040">
    <property type="entry name" value="HTHMERR"/>
</dbReference>
<dbReference type="EMBL" id="JAVDTS010000009">
    <property type="protein sequence ID" value="MDR6839549.1"/>
    <property type="molecule type" value="Genomic_DNA"/>
</dbReference>
<dbReference type="Pfam" id="PF09278">
    <property type="entry name" value="MerR-DNA-bind"/>
    <property type="match status" value="1"/>
</dbReference>
<dbReference type="InterPro" id="IPR047057">
    <property type="entry name" value="MerR_fam"/>
</dbReference>
<keyword evidence="1" id="KW-0805">Transcription regulation</keyword>
<reference evidence="5 7" key="1">
    <citation type="submission" date="2023-07" db="EMBL/GenBank/DDBJ databases">
        <title>Sorghum-associated microbial communities from plants grown in Nebraska, USA.</title>
        <authorList>
            <person name="Schachtman D."/>
        </authorList>
    </citation>
    <scope>NUCLEOTIDE SEQUENCE</scope>
    <source>
        <strain evidence="6 7">BE105</strain>
        <strain evidence="5">BE69</strain>
    </source>
</reference>
<gene>
    <name evidence="5" type="ORF">J2W88_004480</name>
    <name evidence="6" type="ORF">J2W93_004417</name>
</gene>
<feature type="domain" description="HTH merR-type" evidence="4">
    <location>
        <begin position="7"/>
        <end position="76"/>
    </location>
</feature>
<keyword evidence="2 5" id="KW-0238">DNA-binding</keyword>
<evidence type="ECO:0000313" key="7">
    <source>
        <dbReference type="Proteomes" id="UP001249076"/>
    </source>
</evidence>
<dbReference type="Proteomes" id="UP001249076">
    <property type="component" value="Unassembled WGS sequence"/>
</dbReference>
<evidence type="ECO:0000256" key="2">
    <source>
        <dbReference type="ARBA" id="ARBA00023125"/>
    </source>
</evidence>
<dbReference type="InterPro" id="IPR000551">
    <property type="entry name" value="MerR-type_HTH_dom"/>
</dbReference>
<dbReference type="SMART" id="SM00422">
    <property type="entry name" value="HTH_MERR"/>
    <property type="match status" value="1"/>
</dbReference>
<evidence type="ECO:0000256" key="3">
    <source>
        <dbReference type="ARBA" id="ARBA00023163"/>
    </source>
</evidence>
<evidence type="ECO:0000313" key="5">
    <source>
        <dbReference type="EMBL" id="MDR6769172.1"/>
    </source>
</evidence>
<dbReference type="PROSITE" id="PS00552">
    <property type="entry name" value="HTH_MERR_1"/>
    <property type="match status" value="1"/>
</dbReference>
<sequence length="160" mass="16802">MNNPSAPLTIGALAQRTGLNVSAIRYYEEIGLIPAATRRPSGHRVYSAGAEDLLTFIRRCRGFGFSVEDTKALVSLASVGDRDCVEARDIAQMHLHAVRERLAELQGLERTLSAYVTDCGAQCAGGPASGCTILKDLGDAGAGRTTAGAITPRPPARCCG</sequence>
<dbReference type="GO" id="GO:0003677">
    <property type="term" value="F:DNA binding"/>
    <property type="evidence" value="ECO:0007669"/>
    <property type="project" value="UniProtKB-KW"/>
</dbReference>
<dbReference type="RefSeq" id="WP_209820580.1">
    <property type="nucleotide sequence ID" value="NZ_JAVDTL010000009.1"/>
</dbReference>
<dbReference type="PROSITE" id="PS50937">
    <property type="entry name" value="HTH_MERR_2"/>
    <property type="match status" value="1"/>
</dbReference>
<dbReference type="GO" id="GO:0003700">
    <property type="term" value="F:DNA-binding transcription factor activity"/>
    <property type="evidence" value="ECO:0007669"/>
    <property type="project" value="InterPro"/>
</dbReference>
<dbReference type="Proteomes" id="UP001253458">
    <property type="component" value="Unassembled WGS sequence"/>
</dbReference>
<dbReference type="CDD" id="cd04785">
    <property type="entry name" value="HTH_CadR-PbrR-like"/>
    <property type="match status" value="1"/>
</dbReference>
<accession>A0AAJ2F361</accession>
<dbReference type="InterPro" id="IPR009061">
    <property type="entry name" value="DNA-bd_dom_put_sf"/>
</dbReference>
<dbReference type="SUPFAM" id="SSF46955">
    <property type="entry name" value="Putative DNA-binding domain"/>
    <property type="match status" value="1"/>
</dbReference>
<dbReference type="AlphaFoldDB" id="A0AAJ2F361"/>
<dbReference type="PANTHER" id="PTHR30204:SF92">
    <property type="entry name" value="HTH-TYPE TRANSCRIPTIONAL REGULATOR ZNTR"/>
    <property type="match status" value="1"/>
</dbReference>
<dbReference type="Pfam" id="PF00376">
    <property type="entry name" value="MerR"/>
    <property type="match status" value="1"/>
</dbReference>
<evidence type="ECO:0000256" key="1">
    <source>
        <dbReference type="ARBA" id="ARBA00023015"/>
    </source>
</evidence>
<keyword evidence="3" id="KW-0804">Transcription</keyword>
<dbReference type="PANTHER" id="PTHR30204">
    <property type="entry name" value="REDOX-CYCLING DRUG-SENSING TRANSCRIPTIONAL ACTIVATOR SOXR"/>
    <property type="match status" value="1"/>
</dbReference>
<evidence type="ECO:0000259" key="4">
    <source>
        <dbReference type="PROSITE" id="PS50937"/>
    </source>
</evidence>
<evidence type="ECO:0000313" key="6">
    <source>
        <dbReference type="EMBL" id="MDR6839549.1"/>
    </source>
</evidence>
<dbReference type="Gene3D" id="1.10.1660.10">
    <property type="match status" value="1"/>
</dbReference>
<evidence type="ECO:0000313" key="8">
    <source>
        <dbReference type="Proteomes" id="UP001253458"/>
    </source>
</evidence>
<comment type="caution">
    <text evidence="5">The sequence shown here is derived from an EMBL/GenBank/DDBJ whole genome shotgun (WGS) entry which is preliminary data.</text>
</comment>
<proteinExistence type="predicted"/>
<keyword evidence="7" id="KW-1185">Reference proteome</keyword>